<evidence type="ECO:0000256" key="5">
    <source>
        <dbReference type="ARBA" id="ARBA00022692"/>
    </source>
</evidence>
<dbReference type="PANTHER" id="PTHR47947">
    <property type="entry name" value="CYTOCHROME P450 82C3-RELATED"/>
    <property type="match status" value="1"/>
</dbReference>
<evidence type="ECO:0000256" key="6">
    <source>
        <dbReference type="ARBA" id="ARBA00022723"/>
    </source>
</evidence>
<comment type="subcellular location">
    <subcellularLocation>
        <location evidence="2">Membrane</location>
        <topology evidence="2">Single-pass membrane protein</topology>
    </subcellularLocation>
</comment>
<evidence type="ECO:0000256" key="1">
    <source>
        <dbReference type="ARBA" id="ARBA00001971"/>
    </source>
</evidence>
<dbReference type="InterPro" id="IPR017972">
    <property type="entry name" value="Cyt_P450_CS"/>
</dbReference>
<feature type="transmembrane region" description="Helical" evidence="15">
    <location>
        <begin position="6"/>
        <end position="22"/>
    </location>
</feature>
<evidence type="ECO:0000256" key="13">
    <source>
        <dbReference type="RuleBase" id="RU000461"/>
    </source>
</evidence>
<proteinExistence type="inferred from homology"/>
<dbReference type="GO" id="GO:0004497">
    <property type="term" value="F:monooxygenase activity"/>
    <property type="evidence" value="ECO:0007669"/>
    <property type="project" value="UniProtKB-KW"/>
</dbReference>
<dbReference type="InterPro" id="IPR002401">
    <property type="entry name" value="Cyt_P450_E_grp-I"/>
</dbReference>
<comment type="similarity">
    <text evidence="3 13">Belongs to the cytochrome P450 family.</text>
</comment>
<comment type="caution">
    <text evidence="16">The sequence shown here is derived from an EMBL/GenBank/DDBJ whole genome shotgun (WGS) entry which is preliminary data.</text>
</comment>
<keyword evidence="7 15" id="KW-1133">Transmembrane helix</keyword>
<dbReference type="Proteomes" id="UP000467841">
    <property type="component" value="Unassembled WGS sequence"/>
</dbReference>
<dbReference type="PROSITE" id="PS00086">
    <property type="entry name" value="CYTOCHROME_P450"/>
    <property type="match status" value="1"/>
</dbReference>
<keyword evidence="10 13" id="KW-0503">Monooxygenase</keyword>
<evidence type="ECO:0000256" key="8">
    <source>
        <dbReference type="ARBA" id="ARBA00023002"/>
    </source>
</evidence>
<dbReference type="OrthoDB" id="1055148at2759"/>
<dbReference type="EMBL" id="CACVBM020001162">
    <property type="protein sequence ID" value="CAA7035869.1"/>
    <property type="molecule type" value="Genomic_DNA"/>
</dbReference>
<dbReference type="AlphaFoldDB" id="A0A6D2J4N6"/>
<keyword evidence="9 12" id="KW-0408">Iron</keyword>
<dbReference type="Gene3D" id="1.10.630.10">
    <property type="entry name" value="Cytochrome P450"/>
    <property type="match status" value="1"/>
</dbReference>
<gene>
    <name evidence="16" type="ORF">MERR_LOCUS23104</name>
</gene>
<organism evidence="16 17">
    <name type="scientific">Microthlaspi erraticum</name>
    <dbReference type="NCBI Taxonomy" id="1685480"/>
    <lineage>
        <taxon>Eukaryota</taxon>
        <taxon>Viridiplantae</taxon>
        <taxon>Streptophyta</taxon>
        <taxon>Embryophyta</taxon>
        <taxon>Tracheophyta</taxon>
        <taxon>Spermatophyta</taxon>
        <taxon>Magnoliopsida</taxon>
        <taxon>eudicotyledons</taxon>
        <taxon>Gunneridae</taxon>
        <taxon>Pentapetalae</taxon>
        <taxon>rosids</taxon>
        <taxon>malvids</taxon>
        <taxon>Brassicales</taxon>
        <taxon>Brassicaceae</taxon>
        <taxon>Coluteocarpeae</taxon>
        <taxon>Microthlaspi</taxon>
    </lineage>
</organism>
<dbReference type="Pfam" id="PF00067">
    <property type="entry name" value="p450"/>
    <property type="match status" value="1"/>
</dbReference>
<feature type="binding site" description="axial binding residue" evidence="12">
    <location>
        <position position="434"/>
    </location>
    <ligand>
        <name>heme</name>
        <dbReference type="ChEBI" id="CHEBI:30413"/>
    </ligand>
    <ligandPart>
        <name>Fe</name>
        <dbReference type="ChEBI" id="CHEBI:18248"/>
    </ligandPart>
</feature>
<evidence type="ECO:0000256" key="7">
    <source>
        <dbReference type="ARBA" id="ARBA00022989"/>
    </source>
</evidence>
<protein>
    <submittedName>
        <fullName evidence="16">Uncharacterized protein</fullName>
    </submittedName>
</protein>
<keyword evidence="8 13" id="KW-0560">Oxidoreductase</keyword>
<evidence type="ECO:0000256" key="14">
    <source>
        <dbReference type="SAM" id="Coils"/>
    </source>
</evidence>
<evidence type="ECO:0000256" key="15">
    <source>
        <dbReference type="SAM" id="Phobius"/>
    </source>
</evidence>
<keyword evidence="17" id="KW-1185">Reference proteome</keyword>
<dbReference type="GO" id="GO:0016705">
    <property type="term" value="F:oxidoreductase activity, acting on paired donors, with incorporation or reduction of molecular oxygen"/>
    <property type="evidence" value="ECO:0007669"/>
    <property type="project" value="InterPro"/>
</dbReference>
<evidence type="ECO:0000256" key="10">
    <source>
        <dbReference type="ARBA" id="ARBA00023033"/>
    </source>
</evidence>
<dbReference type="PANTHER" id="PTHR47947:SF62">
    <property type="entry name" value="CYTOCHROME P450, FAMILY 81, SUBFAMILY D, POLYPEPTIDE 5"/>
    <property type="match status" value="1"/>
</dbReference>
<dbReference type="InterPro" id="IPR050651">
    <property type="entry name" value="Plant_Cytochrome_P450_Monoox"/>
</dbReference>
<evidence type="ECO:0000256" key="9">
    <source>
        <dbReference type="ARBA" id="ARBA00023004"/>
    </source>
</evidence>
<keyword evidence="14" id="KW-0175">Coiled coil</keyword>
<accession>A0A6D2J4N6</accession>
<evidence type="ECO:0000256" key="3">
    <source>
        <dbReference type="ARBA" id="ARBA00010617"/>
    </source>
</evidence>
<keyword evidence="6 12" id="KW-0479">Metal-binding</keyword>
<keyword evidence="4 12" id="KW-0349">Heme</keyword>
<evidence type="ECO:0000256" key="4">
    <source>
        <dbReference type="ARBA" id="ARBA00022617"/>
    </source>
</evidence>
<sequence length="499" mass="56199">MEAQALIITFFFLFLSLTIFIGRRIKRKPNLPPSPASALPIIGHLRLLKRPLHRFFLSVSQSLGDAPVFSLRFGNRLVFVVSSHSIAEECFTKNDIVLANRPTSIAAKHISYGYTTVVSASYGEHWRNLRRIGAIEIFSAQRINSFASIRRDEIRRLIVRLSRNSSHEFAKVDMRSMLSDLTFNNILRMVAGKRYYGDGAEEDSEARRVRLLIAEAMSSFGAGNVVDYLPVLRWVTDIEKRIKKLACRLDEFLQELVDEKRAAKEKGNTMVDHLLSLQESQPDYYSDRTIKGTIQSLILAGTDTSAVTLEWAMSSLLNNPEVMNKAREEMDNKIGLDRHVEESDISDLPYLQNIVSETFRLYPAGPLMVPHVASEDCKVGGYDMPRGTMLLVNLWAIHRDPRVWDDPGSFKPERFQKEGAAQKLMTFGLGRRACPGSGLAQLLVSLTLGSLIQCFEWQRVGEEEIDMSEVGGVTMPKAKPLEAMCRARALVGQILHHST</sequence>
<dbReference type="CDD" id="cd20653">
    <property type="entry name" value="CYP81"/>
    <property type="match status" value="1"/>
</dbReference>
<dbReference type="PRINTS" id="PR00385">
    <property type="entry name" value="P450"/>
</dbReference>
<evidence type="ECO:0000256" key="12">
    <source>
        <dbReference type="PIRSR" id="PIRSR602401-1"/>
    </source>
</evidence>
<dbReference type="InterPro" id="IPR001128">
    <property type="entry name" value="Cyt_P450"/>
</dbReference>
<dbReference type="GO" id="GO:0005506">
    <property type="term" value="F:iron ion binding"/>
    <property type="evidence" value="ECO:0007669"/>
    <property type="project" value="InterPro"/>
</dbReference>
<dbReference type="GO" id="GO:0016020">
    <property type="term" value="C:membrane"/>
    <property type="evidence" value="ECO:0007669"/>
    <property type="project" value="UniProtKB-SubCell"/>
</dbReference>
<feature type="coiled-coil region" evidence="14">
    <location>
        <begin position="235"/>
        <end position="262"/>
    </location>
</feature>
<evidence type="ECO:0000313" key="17">
    <source>
        <dbReference type="Proteomes" id="UP000467841"/>
    </source>
</evidence>
<dbReference type="GO" id="GO:0020037">
    <property type="term" value="F:heme binding"/>
    <property type="evidence" value="ECO:0007669"/>
    <property type="project" value="InterPro"/>
</dbReference>
<evidence type="ECO:0000256" key="2">
    <source>
        <dbReference type="ARBA" id="ARBA00004167"/>
    </source>
</evidence>
<dbReference type="FunFam" id="1.10.630.10:FF:000023">
    <property type="entry name" value="Cytochrome P450 family protein"/>
    <property type="match status" value="1"/>
</dbReference>
<dbReference type="InterPro" id="IPR036396">
    <property type="entry name" value="Cyt_P450_sf"/>
</dbReference>
<keyword evidence="11 15" id="KW-0472">Membrane</keyword>
<evidence type="ECO:0000256" key="11">
    <source>
        <dbReference type="ARBA" id="ARBA00023136"/>
    </source>
</evidence>
<name>A0A6D2J4N6_9BRAS</name>
<dbReference type="PRINTS" id="PR00463">
    <property type="entry name" value="EP450I"/>
</dbReference>
<reference evidence="16" key="1">
    <citation type="submission" date="2020-01" db="EMBL/GenBank/DDBJ databases">
        <authorList>
            <person name="Mishra B."/>
        </authorList>
    </citation>
    <scope>NUCLEOTIDE SEQUENCE [LARGE SCALE GENOMIC DNA]</scope>
</reference>
<comment type="cofactor">
    <cofactor evidence="1 12">
        <name>heme</name>
        <dbReference type="ChEBI" id="CHEBI:30413"/>
    </cofactor>
</comment>
<evidence type="ECO:0000313" key="16">
    <source>
        <dbReference type="EMBL" id="CAA7035869.1"/>
    </source>
</evidence>
<dbReference type="SUPFAM" id="SSF48264">
    <property type="entry name" value="Cytochrome P450"/>
    <property type="match status" value="1"/>
</dbReference>
<keyword evidence="5 15" id="KW-0812">Transmembrane</keyword>